<sequence>MNALMNQVQLIGRLGADAEIKTTSQDTKVCTLRLATNERIKLRSGEWKETTQWHTCVVWGELNKAVEKYGRKGAQILVSGPLQYREYIDSQGIKRSIAEIKVNHFMALDYSSREVDSRTEEGSDTDLPF</sequence>
<protein>
    <recommendedName>
        <fullName evidence="2 3">Single-stranded DNA-binding protein</fullName>
        <shortName evidence="2">SSB</shortName>
    </recommendedName>
</protein>
<dbReference type="Gene3D" id="2.40.50.140">
    <property type="entry name" value="Nucleic acid-binding proteins"/>
    <property type="match status" value="1"/>
</dbReference>
<reference evidence="4 5" key="1">
    <citation type="submission" date="2018-02" db="EMBL/GenBank/DDBJ databases">
        <title>Sphingobacterium KA21.</title>
        <authorList>
            <person name="Vasarhelyi B.M."/>
            <person name="Deshmukh S."/>
            <person name="Balint B."/>
            <person name="Kukolya J."/>
        </authorList>
    </citation>
    <scope>NUCLEOTIDE SEQUENCE [LARGE SCALE GENOMIC DNA]</scope>
    <source>
        <strain evidence="4 5">Ka21</strain>
    </source>
</reference>
<dbReference type="Pfam" id="PF00436">
    <property type="entry name" value="SSB"/>
    <property type="match status" value="1"/>
</dbReference>
<dbReference type="HAMAP" id="MF_00984">
    <property type="entry name" value="SSB"/>
    <property type="match status" value="1"/>
</dbReference>
<comment type="caution">
    <text evidence="2">Lacks conserved residue(s) required for the propagation of feature annotation.</text>
</comment>
<gene>
    <name evidence="4" type="ORF">C4F40_10070</name>
</gene>
<dbReference type="NCBIfam" id="TIGR00621">
    <property type="entry name" value="ssb"/>
    <property type="match status" value="1"/>
</dbReference>
<dbReference type="PANTHER" id="PTHR10302:SF0">
    <property type="entry name" value="SINGLE-STRANDED DNA-BINDING PROTEIN, MITOCHONDRIAL"/>
    <property type="match status" value="1"/>
</dbReference>
<name>A0ABR9T7L5_9SPHI</name>
<comment type="caution">
    <text evidence="4">The sequence shown here is derived from an EMBL/GenBank/DDBJ whole genome shotgun (WGS) entry which is preliminary data.</text>
</comment>
<organism evidence="4 5">
    <name type="scientific">Sphingobacterium pedocola</name>
    <dbReference type="NCBI Taxonomy" id="2082722"/>
    <lineage>
        <taxon>Bacteria</taxon>
        <taxon>Pseudomonadati</taxon>
        <taxon>Bacteroidota</taxon>
        <taxon>Sphingobacteriia</taxon>
        <taxon>Sphingobacteriales</taxon>
        <taxon>Sphingobacteriaceae</taxon>
        <taxon>Sphingobacterium</taxon>
    </lineage>
</organism>
<proteinExistence type="inferred from homology"/>
<evidence type="ECO:0000256" key="3">
    <source>
        <dbReference type="PIRNR" id="PIRNR002070"/>
    </source>
</evidence>
<evidence type="ECO:0000256" key="2">
    <source>
        <dbReference type="HAMAP-Rule" id="MF_00984"/>
    </source>
</evidence>
<dbReference type="InterPro" id="IPR000424">
    <property type="entry name" value="Primosome_PriB/ssb"/>
</dbReference>
<dbReference type="SUPFAM" id="SSF50249">
    <property type="entry name" value="Nucleic acid-binding proteins"/>
    <property type="match status" value="1"/>
</dbReference>
<evidence type="ECO:0000256" key="1">
    <source>
        <dbReference type="ARBA" id="ARBA00023125"/>
    </source>
</evidence>
<dbReference type="PANTHER" id="PTHR10302">
    <property type="entry name" value="SINGLE-STRANDED DNA-BINDING PROTEIN"/>
    <property type="match status" value="1"/>
</dbReference>
<comment type="subunit">
    <text evidence="2">Homotetramer.</text>
</comment>
<keyword evidence="5" id="KW-1185">Reference proteome</keyword>
<accession>A0ABR9T7L5</accession>
<dbReference type="InterPro" id="IPR011344">
    <property type="entry name" value="ssDNA-bd"/>
</dbReference>
<dbReference type="PIRSF" id="PIRSF002070">
    <property type="entry name" value="SSB"/>
    <property type="match status" value="1"/>
</dbReference>
<dbReference type="EMBL" id="PSKQ01000019">
    <property type="protein sequence ID" value="MBE8721069.1"/>
    <property type="molecule type" value="Genomic_DNA"/>
</dbReference>
<dbReference type="Proteomes" id="UP000618319">
    <property type="component" value="Unassembled WGS sequence"/>
</dbReference>
<dbReference type="RefSeq" id="WP_196938301.1">
    <property type="nucleotide sequence ID" value="NZ_MU158689.1"/>
</dbReference>
<evidence type="ECO:0000313" key="4">
    <source>
        <dbReference type="EMBL" id="MBE8721069.1"/>
    </source>
</evidence>
<evidence type="ECO:0000313" key="5">
    <source>
        <dbReference type="Proteomes" id="UP000618319"/>
    </source>
</evidence>
<dbReference type="GO" id="GO:0003677">
    <property type="term" value="F:DNA binding"/>
    <property type="evidence" value="ECO:0007669"/>
    <property type="project" value="UniProtKB-KW"/>
</dbReference>
<keyword evidence="1 2" id="KW-0238">DNA-binding</keyword>
<dbReference type="CDD" id="cd04496">
    <property type="entry name" value="SSB_OBF"/>
    <property type="match status" value="1"/>
</dbReference>
<dbReference type="InterPro" id="IPR012340">
    <property type="entry name" value="NA-bd_OB-fold"/>
</dbReference>
<dbReference type="PROSITE" id="PS50935">
    <property type="entry name" value="SSB"/>
    <property type="match status" value="1"/>
</dbReference>